<dbReference type="Gene3D" id="3.30.530.20">
    <property type="match status" value="1"/>
</dbReference>
<dbReference type="EMBL" id="WHSC02000004">
    <property type="protein sequence ID" value="MDO6121594.1"/>
    <property type="molecule type" value="Genomic_DNA"/>
</dbReference>
<comment type="caution">
    <text evidence="3">The sequence shown here is derived from an EMBL/GenBank/DDBJ whole genome shotgun (WGS) entry which is preliminary data.</text>
</comment>
<accession>A0ABT8XDX1</accession>
<gene>
    <name evidence="3" type="ORF">GB928_010420</name>
</gene>
<evidence type="ECO:0000256" key="1">
    <source>
        <dbReference type="ARBA" id="ARBA00006817"/>
    </source>
</evidence>
<dbReference type="RefSeq" id="WP_244761505.1">
    <property type="nucleotide sequence ID" value="NZ_JALJCJ010000003.1"/>
</dbReference>
<proteinExistence type="inferred from homology"/>
<keyword evidence="4" id="KW-1185">Reference proteome</keyword>
<name>A0ABT8XDX1_9HYPH</name>
<organism evidence="3 4">
    <name type="scientific">Shinella curvata</name>
    <dbReference type="NCBI Taxonomy" id="1817964"/>
    <lineage>
        <taxon>Bacteria</taxon>
        <taxon>Pseudomonadati</taxon>
        <taxon>Pseudomonadota</taxon>
        <taxon>Alphaproteobacteria</taxon>
        <taxon>Hyphomicrobiales</taxon>
        <taxon>Rhizobiaceae</taxon>
        <taxon>Shinella</taxon>
    </lineage>
</organism>
<dbReference type="SUPFAM" id="SSF55961">
    <property type="entry name" value="Bet v1-like"/>
    <property type="match status" value="1"/>
</dbReference>
<reference evidence="3" key="1">
    <citation type="submission" date="2022-04" db="EMBL/GenBank/DDBJ databases">
        <title>Shinella lacus sp. nov., a novel member of the genus Shinella from water.</title>
        <authorList>
            <person name="Deng Y."/>
        </authorList>
    </citation>
    <scope>NUCLEOTIDE SEQUENCE</scope>
    <source>
        <strain evidence="3">JCM 31239</strain>
    </source>
</reference>
<dbReference type="Pfam" id="PF08327">
    <property type="entry name" value="AHSA1"/>
    <property type="match status" value="1"/>
</dbReference>
<feature type="domain" description="Activator of Hsp90 ATPase homologue 1/2-like C-terminal" evidence="2">
    <location>
        <begin position="22"/>
        <end position="141"/>
    </location>
</feature>
<evidence type="ECO:0000313" key="3">
    <source>
        <dbReference type="EMBL" id="MDO6121594.1"/>
    </source>
</evidence>
<dbReference type="InterPro" id="IPR013538">
    <property type="entry name" value="ASHA1/2-like_C"/>
</dbReference>
<sequence length="265" mass="29000">MPIKFDENGRRWIELEFLVPGTPEQVWHAMATGAGNTAWFTAAEIEENIGGRITFHFTPDVTGHGTVTHWEPPCRFGYVEADWAESAPPVATDITIVARSPEECLVRMAHSIASPSSQWDGQMEGFESGWPGFIAVLRLYLAHHAGEEAASFQPFAEAGGDALVIWRRLLDGLGHETADVGENWTIEAGGTLFGEVVEVRQNAVQRYVILRIDGDAPGVGLFGLYDAGETIRLSLCRFFYGAKAGATATAARPRWQAWLDAISKP</sequence>
<dbReference type="CDD" id="cd07814">
    <property type="entry name" value="SRPBCC_CalC_Aha1-like"/>
    <property type="match status" value="1"/>
</dbReference>
<evidence type="ECO:0000313" key="4">
    <source>
        <dbReference type="Proteomes" id="UP001177080"/>
    </source>
</evidence>
<dbReference type="Proteomes" id="UP001177080">
    <property type="component" value="Unassembled WGS sequence"/>
</dbReference>
<dbReference type="InterPro" id="IPR023393">
    <property type="entry name" value="START-like_dom_sf"/>
</dbReference>
<protein>
    <submittedName>
        <fullName evidence="3">SRPBCC domain-containing protein</fullName>
    </submittedName>
</protein>
<comment type="similarity">
    <text evidence="1">Belongs to the AHA1 family.</text>
</comment>
<evidence type="ECO:0000259" key="2">
    <source>
        <dbReference type="Pfam" id="PF08327"/>
    </source>
</evidence>